<organism evidence="9 10">
    <name type="scientific">Mortierella polycephala</name>
    <dbReference type="NCBI Taxonomy" id="41804"/>
    <lineage>
        <taxon>Eukaryota</taxon>
        <taxon>Fungi</taxon>
        <taxon>Fungi incertae sedis</taxon>
        <taxon>Mucoromycota</taxon>
        <taxon>Mortierellomycotina</taxon>
        <taxon>Mortierellomycetes</taxon>
        <taxon>Mortierellales</taxon>
        <taxon>Mortierellaceae</taxon>
        <taxon>Mortierella</taxon>
    </lineage>
</organism>
<reference evidence="9" key="1">
    <citation type="journal article" date="2020" name="Fungal Divers.">
        <title>Resolving the Mortierellaceae phylogeny through synthesis of multi-gene phylogenetics and phylogenomics.</title>
        <authorList>
            <person name="Vandepol N."/>
            <person name="Liber J."/>
            <person name="Desiro A."/>
            <person name="Na H."/>
            <person name="Kennedy M."/>
            <person name="Barry K."/>
            <person name="Grigoriev I.V."/>
            <person name="Miller A.N."/>
            <person name="O'Donnell K."/>
            <person name="Stajich J.E."/>
            <person name="Bonito G."/>
        </authorList>
    </citation>
    <scope>NUCLEOTIDE SEQUENCE</scope>
    <source>
        <strain evidence="9">KOD948</strain>
    </source>
</reference>
<dbReference type="PROSITE" id="PS50217">
    <property type="entry name" value="BZIP"/>
    <property type="match status" value="1"/>
</dbReference>
<name>A0A9P6U971_9FUNG</name>
<dbReference type="EMBL" id="JAAAJA010000047">
    <property type="protein sequence ID" value="KAG0264617.1"/>
    <property type="molecule type" value="Genomic_DNA"/>
</dbReference>
<dbReference type="Gene3D" id="1.20.5.170">
    <property type="match status" value="1"/>
</dbReference>
<feature type="compositionally biased region" description="Low complexity" evidence="7">
    <location>
        <begin position="249"/>
        <end position="262"/>
    </location>
</feature>
<comment type="caution">
    <text evidence="9">The sequence shown here is derived from an EMBL/GenBank/DDBJ whole genome shotgun (WGS) entry which is preliminary data.</text>
</comment>
<dbReference type="Proteomes" id="UP000726737">
    <property type="component" value="Unassembled WGS sequence"/>
</dbReference>
<sequence>MDSSYPNPYAALIATFNQVSPLDSNDDLDDTQHLPDDDLLLWANAQFTYDIPPGVGIYEDDMAVKLTMSQQRFQQTQQQQYQPQPQTLVEYQSADTNNPLQQLDAIRRYLEGAAEDPKATHSLVERSRQKNPVNGVATASPLEQAMPNEARVSTLYAQGHVDSTPFSTPTSSVPISLAAIRQLRQLRQPLFPLQSRPHLHYSSATSTPLSSPTTTNDFHQLQINTDVSTKYGIPYEDNEHAVLVSPTNSASSVKANASSSRSPLEKRLSRLEYELEELEGDEQDEHPTKKSNSSPSSSSASPFMSANFQTANDDDTFQDTPDTAAAKLAAEEDKRRRNTAASARFRHKKRLREQILEKTAKEMTDKADILERRVRELEMEIKWLRGLIIEKDSRILDVGLESPISFASTASASSSSLSSTTLDGVKSEVASSKRTSKKRGKKSQA</sequence>
<feature type="compositionally biased region" description="Low complexity" evidence="7">
    <location>
        <begin position="407"/>
        <end position="422"/>
    </location>
</feature>
<comment type="subcellular location">
    <subcellularLocation>
        <location evidence="1">Nucleus</location>
    </subcellularLocation>
</comment>
<gene>
    <name evidence="9" type="ORF">BG011_006463</name>
</gene>
<dbReference type="OrthoDB" id="1939598at2759"/>
<feature type="compositionally biased region" description="Basic residues" evidence="7">
    <location>
        <begin position="434"/>
        <end position="445"/>
    </location>
</feature>
<feature type="region of interest" description="Disordered" evidence="7">
    <location>
        <begin position="407"/>
        <end position="445"/>
    </location>
</feature>
<dbReference type="InterPro" id="IPR046347">
    <property type="entry name" value="bZIP_sf"/>
</dbReference>
<evidence type="ECO:0000256" key="2">
    <source>
        <dbReference type="ARBA" id="ARBA00023015"/>
    </source>
</evidence>
<dbReference type="AlphaFoldDB" id="A0A9P6U971"/>
<keyword evidence="2" id="KW-0805">Transcription regulation</keyword>
<evidence type="ECO:0000256" key="7">
    <source>
        <dbReference type="SAM" id="MobiDB-lite"/>
    </source>
</evidence>
<keyword evidence="5" id="KW-0539">Nucleus</keyword>
<evidence type="ECO:0000256" key="1">
    <source>
        <dbReference type="ARBA" id="ARBA00004123"/>
    </source>
</evidence>
<dbReference type="GO" id="GO:0001228">
    <property type="term" value="F:DNA-binding transcription activator activity, RNA polymerase II-specific"/>
    <property type="evidence" value="ECO:0007669"/>
    <property type="project" value="TreeGrafter"/>
</dbReference>
<feature type="compositionally biased region" description="Low complexity" evidence="7">
    <location>
        <begin position="291"/>
        <end position="308"/>
    </location>
</feature>
<accession>A0A9P6U971</accession>
<evidence type="ECO:0000256" key="5">
    <source>
        <dbReference type="ARBA" id="ARBA00023242"/>
    </source>
</evidence>
<keyword evidence="10" id="KW-1185">Reference proteome</keyword>
<evidence type="ECO:0000256" key="4">
    <source>
        <dbReference type="ARBA" id="ARBA00023163"/>
    </source>
</evidence>
<keyword evidence="3" id="KW-0238">DNA-binding</keyword>
<keyword evidence="6" id="KW-0175">Coiled coil</keyword>
<keyword evidence="4" id="KW-0804">Transcription</keyword>
<dbReference type="Pfam" id="PF07716">
    <property type="entry name" value="bZIP_2"/>
    <property type="match status" value="1"/>
</dbReference>
<dbReference type="InterPro" id="IPR004827">
    <property type="entry name" value="bZIP"/>
</dbReference>
<dbReference type="GO" id="GO:0005634">
    <property type="term" value="C:nucleus"/>
    <property type="evidence" value="ECO:0007669"/>
    <property type="project" value="UniProtKB-SubCell"/>
</dbReference>
<evidence type="ECO:0000256" key="6">
    <source>
        <dbReference type="SAM" id="Coils"/>
    </source>
</evidence>
<dbReference type="SUPFAM" id="SSF57959">
    <property type="entry name" value="Leucine zipper domain"/>
    <property type="match status" value="1"/>
</dbReference>
<dbReference type="PROSITE" id="PS00036">
    <property type="entry name" value="BZIP_BASIC"/>
    <property type="match status" value="1"/>
</dbReference>
<dbReference type="GO" id="GO:0000977">
    <property type="term" value="F:RNA polymerase II transcription regulatory region sequence-specific DNA binding"/>
    <property type="evidence" value="ECO:0007669"/>
    <property type="project" value="TreeGrafter"/>
</dbReference>
<evidence type="ECO:0000313" key="9">
    <source>
        <dbReference type="EMBL" id="KAG0264617.1"/>
    </source>
</evidence>
<evidence type="ECO:0000259" key="8">
    <source>
        <dbReference type="PROSITE" id="PS50217"/>
    </source>
</evidence>
<protein>
    <recommendedName>
        <fullName evidence="8">BZIP domain-containing protein</fullName>
    </recommendedName>
</protein>
<dbReference type="PANTHER" id="PTHR13044">
    <property type="entry name" value="ACTIVATING TRANSCRIPTION FACTOR ATF 4/5"/>
    <property type="match status" value="1"/>
</dbReference>
<feature type="region of interest" description="Disordered" evidence="7">
    <location>
        <begin position="278"/>
        <end position="320"/>
    </location>
</feature>
<dbReference type="PANTHER" id="PTHR13044:SF14">
    <property type="entry name" value="CRYPTOCEPHAL, ISOFORM A"/>
    <property type="match status" value="1"/>
</dbReference>
<proteinExistence type="predicted"/>
<dbReference type="CDD" id="cd14705">
    <property type="entry name" value="bZIP_Zip1"/>
    <property type="match status" value="1"/>
</dbReference>
<feature type="coiled-coil region" evidence="6">
    <location>
        <begin position="353"/>
        <end position="387"/>
    </location>
</feature>
<evidence type="ECO:0000256" key="3">
    <source>
        <dbReference type="ARBA" id="ARBA00023125"/>
    </source>
</evidence>
<feature type="region of interest" description="Disordered" evidence="7">
    <location>
        <begin position="246"/>
        <end position="266"/>
    </location>
</feature>
<feature type="domain" description="BZIP" evidence="8">
    <location>
        <begin position="332"/>
        <end position="391"/>
    </location>
</feature>
<evidence type="ECO:0000313" key="10">
    <source>
        <dbReference type="Proteomes" id="UP000726737"/>
    </source>
</evidence>